<feature type="region of interest" description="Disordered" evidence="6">
    <location>
        <begin position="523"/>
        <end position="633"/>
    </location>
</feature>
<keyword evidence="4" id="KW-1015">Disulfide bond</keyword>
<feature type="region of interest" description="Disordered" evidence="6">
    <location>
        <begin position="900"/>
        <end position="933"/>
    </location>
</feature>
<organism evidence="9 10">
    <name type="scientific">Elysia crispata</name>
    <name type="common">lettuce slug</name>
    <dbReference type="NCBI Taxonomy" id="231223"/>
    <lineage>
        <taxon>Eukaryota</taxon>
        <taxon>Metazoa</taxon>
        <taxon>Spiralia</taxon>
        <taxon>Lophotrochozoa</taxon>
        <taxon>Mollusca</taxon>
        <taxon>Gastropoda</taxon>
        <taxon>Heterobranchia</taxon>
        <taxon>Euthyneura</taxon>
        <taxon>Panpulmonata</taxon>
        <taxon>Sacoglossa</taxon>
        <taxon>Placobranchoidea</taxon>
        <taxon>Plakobranchidae</taxon>
        <taxon>Elysia</taxon>
    </lineage>
</organism>
<feature type="domain" description="Chitin-binding type-2" evidence="8">
    <location>
        <begin position="2716"/>
        <end position="2771"/>
    </location>
</feature>
<comment type="caution">
    <text evidence="9">The sequence shown here is derived from an EMBL/GenBank/DDBJ whole genome shotgun (WGS) entry which is preliminary data.</text>
</comment>
<dbReference type="GO" id="GO:0008061">
    <property type="term" value="F:chitin binding"/>
    <property type="evidence" value="ECO:0007669"/>
    <property type="project" value="UniProtKB-KW"/>
</dbReference>
<keyword evidence="5" id="KW-0325">Glycoprotein</keyword>
<feature type="region of interest" description="Disordered" evidence="6">
    <location>
        <begin position="2631"/>
        <end position="2651"/>
    </location>
</feature>
<dbReference type="Gene3D" id="2.170.140.10">
    <property type="entry name" value="Chitin binding domain"/>
    <property type="match status" value="1"/>
</dbReference>
<evidence type="ECO:0000256" key="1">
    <source>
        <dbReference type="ARBA" id="ARBA00022669"/>
    </source>
</evidence>
<dbReference type="GO" id="GO:0005576">
    <property type="term" value="C:extracellular region"/>
    <property type="evidence" value="ECO:0007669"/>
    <property type="project" value="InterPro"/>
</dbReference>
<feature type="compositionally biased region" description="Polar residues" evidence="6">
    <location>
        <begin position="581"/>
        <end position="613"/>
    </location>
</feature>
<dbReference type="Proteomes" id="UP001283361">
    <property type="component" value="Unassembled WGS sequence"/>
</dbReference>
<evidence type="ECO:0000313" key="10">
    <source>
        <dbReference type="Proteomes" id="UP001283361"/>
    </source>
</evidence>
<evidence type="ECO:0000256" key="5">
    <source>
        <dbReference type="ARBA" id="ARBA00023180"/>
    </source>
</evidence>
<dbReference type="InterPro" id="IPR002557">
    <property type="entry name" value="Chitin-bd_dom"/>
</dbReference>
<proteinExistence type="predicted"/>
<dbReference type="SMART" id="SM00494">
    <property type="entry name" value="ChtBD2"/>
    <property type="match status" value="1"/>
</dbReference>
<feature type="compositionally biased region" description="Basic and acidic residues" evidence="6">
    <location>
        <begin position="544"/>
        <end position="555"/>
    </location>
</feature>
<keyword evidence="2 7" id="KW-0732">Signal</keyword>
<name>A0AAE0Y3V3_9GAST</name>
<accession>A0AAE0Y3V3</accession>
<evidence type="ECO:0000259" key="8">
    <source>
        <dbReference type="PROSITE" id="PS50940"/>
    </source>
</evidence>
<feature type="compositionally biased region" description="Polar residues" evidence="6">
    <location>
        <begin position="2639"/>
        <end position="2651"/>
    </location>
</feature>
<feature type="compositionally biased region" description="Polar residues" evidence="6">
    <location>
        <begin position="900"/>
        <end position="916"/>
    </location>
</feature>
<dbReference type="InterPro" id="IPR051940">
    <property type="entry name" value="Chitin_bind-dev_reg"/>
</dbReference>
<evidence type="ECO:0000256" key="6">
    <source>
        <dbReference type="SAM" id="MobiDB-lite"/>
    </source>
</evidence>
<evidence type="ECO:0000313" key="9">
    <source>
        <dbReference type="EMBL" id="KAK3731157.1"/>
    </source>
</evidence>
<dbReference type="SUPFAM" id="SSF57625">
    <property type="entry name" value="Invertebrate chitin-binding proteins"/>
    <property type="match status" value="1"/>
</dbReference>
<gene>
    <name evidence="9" type="ORF">RRG08_044443</name>
</gene>
<feature type="region of interest" description="Disordered" evidence="6">
    <location>
        <begin position="1711"/>
        <end position="1739"/>
    </location>
</feature>
<feature type="chain" id="PRO_5042134364" description="Chitin-binding type-2 domain-containing protein" evidence="7">
    <location>
        <begin position="18"/>
        <end position="2783"/>
    </location>
</feature>
<keyword evidence="1" id="KW-0147">Chitin-binding</keyword>
<evidence type="ECO:0000256" key="2">
    <source>
        <dbReference type="ARBA" id="ARBA00022729"/>
    </source>
</evidence>
<keyword evidence="10" id="KW-1185">Reference proteome</keyword>
<dbReference type="PANTHER" id="PTHR23301">
    <property type="entry name" value="CHITIN BINDING PERITROPHIN-A"/>
    <property type="match status" value="1"/>
</dbReference>
<reference evidence="9" key="1">
    <citation type="journal article" date="2023" name="G3 (Bethesda)">
        <title>A reference genome for the long-term kleptoplast-retaining sea slug Elysia crispata morphotype clarki.</title>
        <authorList>
            <person name="Eastman K.E."/>
            <person name="Pendleton A.L."/>
            <person name="Shaikh M.A."/>
            <person name="Suttiyut T."/>
            <person name="Ogas R."/>
            <person name="Tomko P."/>
            <person name="Gavelis G."/>
            <person name="Widhalm J.R."/>
            <person name="Wisecaver J.H."/>
        </authorList>
    </citation>
    <scope>NUCLEOTIDE SEQUENCE</scope>
    <source>
        <strain evidence="9">ECLA1</strain>
    </source>
</reference>
<feature type="region of interest" description="Disordered" evidence="6">
    <location>
        <begin position="2066"/>
        <end position="2113"/>
    </location>
</feature>
<feature type="signal peptide" evidence="7">
    <location>
        <begin position="1"/>
        <end position="17"/>
    </location>
</feature>
<keyword evidence="3" id="KW-0677">Repeat</keyword>
<protein>
    <recommendedName>
        <fullName evidence="8">Chitin-binding type-2 domain-containing protein</fullName>
    </recommendedName>
</protein>
<dbReference type="InterPro" id="IPR036508">
    <property type="entry name" value="Chitin-bd_dom_sf"/>
</dbReference>
<feature type="compositionally biased region" description="Basic residues" evidence="6">
    <location>
        <begin position="2084"/>
        <end position="2096"/>
    </location>
</feature>
<dbReference type="Pfam" id="PF01607">
    <property type="entry name" value="CBM_14"/>
    <property type="match status" value="1"/>
</dbReference>
<evidence type="ECO:0000256" key="7">
    <source>
        <dbReference type="SAM" id="SignalP"/>
    </source>
</evidence>
<dbReference type="EMBL" id="JAWDGP010007026">
    <property type="protein sequence ID" value="KAK3731157.1"/>
    <property type="molecule type" value="Genomic_DNA"/>
</dbReference>
<evidence type="ECO:0000256" key="4">
    <source>
        <dbReference type="ARBA" id="ARBA00023157"/>
    </source>
</evidence>
<feature type="region of interest" description="Disordered" evidence="6">
    <location>
        <begin position="1943"/>
        <end position="1963"/>
    </location>
</feature>
<dbReference type="PROSITE" id="PS50940">
    <property type="entry name" value="CHIT_BIND_II"/>
    <property type="match status" value="1"/>
</dbReference>
<feature type="compositionally biased region" description="Basic and acidic residues" evidence="6">
    <location>
        <begin position="1950"/>
        <end position="1963"/>
    </location>
</feature>
<feature type="compositionally biased region" description="Low complexity" evidence="6">
    <location>
        <begin position="2067"/>
        <end position="2083"/>
    </location>
</feature>
<feature type="region of interest" description="Disordered" evidence="6">
    <location>
        <begin position="462"/>
        <end position="494"/>
    </location>
</feature>
<sequence length="2783" mass="311629">MLSQIFLLLMACTTASGLLPKTQRFVPNAHVHQPSLVGAPMISGLGQGTMIQADTAAVRLRPRRGVEDAKTNIDGRPRAVYRSNPRRRAMEVPKENATKQQLLLRIMERLNISIPCMQPNSLFLESRNLRGKYDSLEIKRNQPGIGTMRTERGKYRGRLQAPPALYITSLQPNEGQYRNRNEINELDAYAESDTRAVPIYQRSERNLRRPEQLKTEIYREMLNDVFRARGSRSRTDNATFDKVLKAQRDEFSRGIKQRLHAGLNASNHDALEKTQGRNAQISKKERFATFPGIGKFRQRQGAGSSLYPVVKDRISLARKIPESRVEEGVVLKASKAQTIKDLHSGLHDQTYQDIEMKSENGKAPLKSRGKTVVIFGHNNLRNLHQPQTLSPRNLTRKNLGERNGFSSQEFSTRKPDVKVVNNIEPTLTSIEKGPFIQLKTRQNKRTKEKVFLEIEKREHRKLDDERNQYSPGEFQKDIKSSRRKLTSKSQTEYSYKERLGITPKVELEVRKFLNQTIDGLYSNDNVSKGIKRTGAFKNGSTGSKKFEKEKQEKRGTIKSKHTINNGSDYRVGDFPEDGEDNSSLPSSLSQPRMRTTEISFSRHLSNVTNQTTVDGEANRRDHTREFPQNQKSYAQRNDSALKSNIYPFLQSGHASIGEERVDAGQSAMDLGFDLNSTLNDSFLSPMVDTDGRNHTGNVRNVSVFNSSTNYDFSEKQASETNCTTRSPHPMEIQEYGRKSNFSVDNSEFYNRVVDSNPVTSTIVKDDIPIIITQKDLNSSTTDPQIINTEALNKNHTAPNLTKSSNTFFKADDSVDKDSEPAVSSGRNLVSYRNAEIATRQLSKPNITRRTVLPVTTGLLVEGGNQTATPLWTLQAVGRHGQQTTSLGNSTTQSLVGGLISTSHQDGLPLQTGNEQMSNSTSRSSSNRESVPSKTNFIKKQNFLGLNYLAEFVKIVKKFQNKQNNNKVNETSQPHKDTHIELLYLSNRTKDFDCINKNNKTSFSDSNTLSNVTISRKSQNETFIGPAADIAAHQLTNFTAYDAKSWSGQGRRANKLDQQTTTDNLLDENTTREIPLLLPKPASITTQRNKPITEVTQSLSKQNNPTESFSKISISAVQNSSSFFMQSMTNDSQMNETLNIFNNSSIKNTEGIGHASQINTPNTAIPVDFVQNDTSLKPNSAVVTGNISYFHTKNSSQHIHIDSKPTLAATSTTTNTLKDTSGVSKTATTTEKTIFDIKGKKNVNKTSDNLFQPISHLAIYIYPNNSTNSRKRKTSEYGDRMFDQIHPNIDELVQVSKSSNIKVHSNSTLKSIPFERQGKIILTTQKRRYPSSELSATAGHQINSDISPTATGVDLLETDNSSSVVKETPPAHVMLNKSSEQVTDELLQSSINASVNIKLINSTTHEQWFGSNKTLNISVNLSLSNKTTIKAIEDINSILEMNTTNGTLFLENNNTFLKKEKNIGNFSDSAHNPIVFSSKIAAFPTAAPFDSKPGTRNPGLETSVNDTLPDLRVLVEPSKYSSILLNQSVKSYQSNLIVNQSSFQTNSNLVLVTDVETSTTPSQEAINKNATTSYFALDKVVKDSRNISLSNSSYFSRDLPNASRGNESKSIERTTEQFFLGKEIRQKHIRSGSVEYLENVEAPRWSSSEFVDKAGNMSDLRKSTTDVNDTLHGGNKSGFKWIKTLARNTSAQTNSGEINYFYLDRDASSEERRLSEESTFKPGGSGNNSRQLMNGEGTPSGDLEVAVTPRGLRGAASSSLMETTRRSVDQNLDSLGFTRLKMPPSKKPATHDIDHGNTALPEELMPLKESSGELKTSTDNPIHISHKLGPENIWTSKISASSPSRSESSTIKTFALKNQDQIATEIPLKTPTSMSPSVSDCDGKQRGKEGCHSHRHFYIDTIHQNVLGTGIENENLIRKNVHDPPKAISTKKTLEEKMEYTGKNLSPFKNKTPDIDRSKDNGENRETVDKTILITNRTVSAQNTIIVKNCSGDCGDNFDVKGISTSAVLGEILSNRHARKGLRKISTENIDGILYNAPKQPKDAGKSITKNNTIPISFNGNISSSTHFSQNSFNNNIQRNNSNNYHRKAKKNPHKNKNNYGFHDSNKQRQSSIQQQRNYTNLLQNNNSDHHQRNSRGHYVQNSSISQHLKINNHHQITSNVEKTDNRNEKREYTQAPPATTVMYFIHAVFHPFLPPRFKSQSHINARAPKTPDLNQVGQYSSGSHLNKSVGQPFMSILNNLLWHYGLFHNKPTYSSVSEKPRDALQTQSALTPYEYMLKPHSASQTTLDSRDYWSNSPLNFRNNLAVDWRPNEGRWSNSLPKHLNHVTVARRPYGIDQPGVKAKPLNNFHEDRSFLSMFSDKESGHAWPLWKARPWSAVAANQDFRRTLLPDSSLEPARQYYTRNLVAGVEEKYPPKFILTAMDTPQDKTPVLYKFEHLPTWKAFLRSKGYSGPSLSNTFPSQLKPSESSNENKDLNVARHRGMRFHESFPRWKLEKKDKGLTAGLNDVFFSRKTGDNVILHDFYHDGFDFDVTGSVSREDKQDQINADPGQHLLSLKLFTQRLPVKSKYQSARDADSRRFYNSLFYRERHGLGTPESGDQGYNPSTANVGQAELPLDLITPSVSTDIISEIGTSRYEPPQSSASSNLESRNDHANLQNVLTRPRWMQQRQVTSGEVMGARSSKEYLPLGRYQRPKGAGAISSTISSQSLKVPANPGFPCQRLFGYYPDPSDCQSFFACTWGVAYRVTCPPDSLFNKRNGVCDWAADVTCPDSQLFVPFVDGSV</sequence>
<feature type="compositionally biased region" description="Low complexity" evidence="6">
    <location>
        <begin position="917"/>
        <end position="932"/>
    </location>
</feature>
<evidence type="ECO:0000256" key="3">
    <source>
        <dbReference type="ARBA" id="ARBA00022737"/>
    </source>
</evidence>
<dbReference type="PANTHER" id="PTHR23301:SF0">
    <property type="entry name" value="CHITIN-BINDING TYPE-2 DOMAIN-CONTAINING PROTEIN-RELATED"/>
    <property type="match status" value="1"/>
</dbReference>
<feature type="compositionally biased region" description="Basic and acidic residues" evidence="6">
    <location>
        <begin position="616"/>
        <end position="625"/>
    </location>
</feature>